<evidence type="ECO:0000256" key="1">
    <source>
        <dbReference type="SAM" id="MobiDB-lite"/>
    </source>
</evidence>
<sequence length="86" mass="9538">MARWCVQVFSMMSRRPDSKARPDDRRYSSGDAAIGPAGMSVCAPSEILYHQLMKDTVLSLDEMLNSDAMVPVWVQRTAGGSVKARF</sequence>
<feature type="region of interest" description="Disordered" evidence="1">
    <location>
        <begin position="14"/>
        <end position="33"/>
    </location>
</feature>
<dbReference type="AlphaFoldDB" id="A0AAV2NVP0"/>
<gene>
    <name evidence="2" type="ORF">LPLAT_LOCUS9171</name>
</gene>
<reference evidence="2" key="1">
    <citation type="submission" date="2024-04" db="EMBL/GenBank/DDBJ databases">
        <authorList>
            <consortium name="Molecular Ecology Group"/>
        </authorList>
    </citation>
    <scope>NUCLEOTIDE SEQUENCE</scope>
</reference>
<protein>
    <submittedName>
        <fullName evidence="2">Uncharacterized protein</fullName>
    </submittedName>
</protein>
<dbReference type="EMBL" id="OZ034827">
    <property type="protein sequence ID" value="CAL1683458.1"/>
    <property type="molecule type" value="Genomic_DNA"/>
</dbReference>
<keyword evidence="3" id="KW-1185">Reference proteome</keyword>
<organism evidence="2 3">
    <name type="scientific">Lasius platythorax</name>
    <dbReference type="NCBI Taxonomy" id="488582"/>
    <lineage>
        <taxon>Eukaryota</taxon>
        <taxon>Metazoa</taxon>
        <taxon>Ecdysozoa</taxon>
        <taxon>Arthropoda</taxon>
        <taxon>Hexapoda</taxon>
        <taxon>Insecta</taxon>
        <taxon>Pterygota</taxon>
        <taxon>Neoptera</taxon>
        <taxon>Endopterygota</taxon>
        <taxon>Hymenoptera</taxon>
        <taxon>Apocrita</taxon>
        <taxon>Aculeata</taxon>
        <taxon>Formicoidea</taxon>
        <taxon>Formicidae</taxon>
        <taxon>Formicinae</taxon>
        <taxon>Lasius</taxon>
        <taxon>Lasius</taxon>
    </lineage>
</organism>
<feature type="compositionally biased region" description="Basic and acidic residues" evidence="1">
    <location>
        <begin position="14"/>
        <end position="28"/>
    </location>
</feature>
<name>A0AAV2NVP0_9HYME</name>
<evidence type="ECO:0000313" key="2">
    <source>
        <dbReference type="EMBL" id="CAL1683458.1"/>
    </source>
</evidence>
<dbReference type="Proteomes" id="UP001497644">
    <property type="component" value="Chromosome 4"/>
</dbReference>
<accession>A0AAV2NVP0</accession>
<evidence type="ECO:0000313" key="3">
    <source>
        <dbReference type="Proteomes" id="UP001497644"/>
    </source>
</evidence>
<proteinExistence type="predicted"/>